<keyword evidence="1" id="KW-0812">Transmembrane</keyword>
<feature type="domain" description="DUF7136" evidence="2">
    <location>
        <begin position="34"/>
        <end position="259"/>
    </location>
</feature>
<evidence type="ECO:0000313" key="3">
    <source>
        <dbReference type="EMBL" id="KAF2439400.1"/>
    </source>
</evidence>
<comment type="caution">
    <text evidence="3">The sequence shown here is derived from an EMBL/GenBank/DDBJ whole genome shotgun (WGS) entry which is preliminary data.</text>
</comment>
<dbReference type="InterPro" id="IPR055560">
    <property type="entry name" value="DUF7136"/>
</dbReference>
<evidence type="ECO:0000256" key="1">
    <source>
        <dbReference type="SAM" id="Phobius"/>
    </source>
</evidence>
<evidence type="ECO:0000313" key="4">
    <source>
        <dbReference type="Proteomes" id="UP000799764"/>
    </source>
</evidence>
<accession>A0A9P4U6T5</accession>
<keyword evidence="4" id="KW-1185">Reference proteome</keyword>
<gene>
    <name evidence="3" type="ORF">P171DRAFT_122062</name>
</gene>
<reference evidence="3" key="1">
    <citation type="journal article" date="2020" name="Stud. Mycol.">
        <title>101 Dothideomycetes genomes: a test case for predicting lifestyles and emergence of pathogens.</title>
        <authorList>
            <person name="Haridas S."/>
            <person name="Albert R."/>
            <person name="Binder M."/>
            <person name="Bloem J."/>
            <person name="Labutti K."/>
            <person name="Salamov A."/>
            <person name="Andreopoulos B."/>
            <person name="Baker S."/>
            <person name="Barry K."/>
            <person name="Bills G."/>
            <person name="Bluhm B."/>
            <person name="Cannon C."/>
            <person name="Castanera R."/>
            <person name="Culley D."/>
            <person name="Daum C."/>
            <person name="Ezra D."/>
            <person name="Gonzalez J."/>
            <person name="Henrissat B."/>
            <person name="Kuo A."/>
            <person name="Liang C."/>
            <person name="Lipzen A."/>
            <person name="Lutzoni F."/>
            <person name="Magnuson J."/>
            <person name="Mondo S."/>
            <person name="Nolan M."/>
            <person name="Ohm R."/>
            <person name="Pangilinan J."/>
            <person name="Park H.-J."/>
            <person name="Ramirez L."/>
            <person name="Alfaro M."/>
            <person name="Sun H."/>
            <person name="Tritt A."/>
            <person name="Yoshinaga Y."/>
            <person name="Zwiers L.-H."/>
            <person name="Turgeon B."/>
            <person name="Goodwin S."/>
            <person name="Spatafora J."/>
            <person name="Crous P."/>
            <person name="Grigoriev I."/>
        </authorList>
    </citation>
    <scope>NUCLEOTIDE SEQUENCE</scope>
    <source>
        <strain evidence="3">CBS 690.94</strain>
    </source>
</reference>
<proteinExistence type="predicted"/>
<dbReference type="EMBL" id="MU001509">
    <property type="protein sequence ID" value="KAF2439400.1"/>
    <property type="molecule type" value="Genomic_DNA"/>
</dbReference>
<organism evidence="3 4">
    <name type="scientific">Karstenula rhodostoma CBS 690.94</name>
    <dbReference type="NCBI Taxonomy" id="1392251"/>
    <lineage>
        <taxon>Eukaryota</taxon>
        <taxon>Fungi</taxon>
        <taxon>Dikarya</taxon>
        <taxon>Ascomycota</taxon>
        <taxon>Pezizomycotina</taxon>
        <taxon>Dothideomycetes</taxon>
        <taxon>Pleosporomycetidae</taxon>
        <taxon>Pleosporales</taxon>
        <taxon>Massarineae</taxon>
        <taxon>Didymosphaeriaceae</taxon>
        <taxon>Karstenula</taxon>
    </lineage>
</organism>
<dbReference type="Pfam" id="PF23584">
    <property type="entry name" value="DUF7136"/>
    <property type="match status" value="1"/>
</dbReference>
<dbReference type="AlphaFoldDB" id="A0A9P4U6T5"/>
<dbReference type="OrthoDB" id="4490227at2759"/>
<name>A0A9P4U6T5_9PLEO</name>
<keyword evidence="1" id="KW-0472">Membrane</keyword>
<feature type="transmembrane region" description="Helical" evidence="1">
    <location>
        <begin position="15"/>
        <end position="37"/>
    </location>
</feature>
<sequence>MAHHVPAPIALGTSLTLHFLVFIVACAKMVGALLGVVEVDLIFPRNETYAPTTNLPIIFAFQNSHLAPFLDPIIEIDAYLLYNANGSTQWTPPDATSLDQLRWANFTNNNTYFAYPTYQRRTFNFETEGIWQLTWTLNWATCTKDSLAKTYSKDQLMRNQSQHTTMLTIRKGAQEVDLVSGTKDKSCSGQEGVAVNITNTLQAPLSAHWEGQGDMCASTASSVPKSDLCRVSIDPTAAASISCAVSLATSSATSSSLACPEEKKGAAERLTIGGLAAMVGALSYLLH</sequence>
<dbReference type="Proteomes" id="UP000799764">
    <property type="component" value="Unassembled WGS sequence"/>
</dbReference>
<keyword evidence="1" id="KW-1133">Transmembrane helix</keyword>
<protein>
    <recommendedName>
        <fullName evidence="2">DUF7136 domain-containing protein</fullName>
    </recommendedName>
</protein>
<evidence type="ECO:0000259" key="2">
    <source>
        <dbReference type="Pfam" id="PF23584"/>
    </source>
</evidence>